<evidence type="ECO:0000313" key="1">
    <source>
        <dbReference type="EMBL" id="GGA25712.1"/>
    </source>
</evidence>
<keyword evidence="2" id="KW-1185">Reference proteome</keyword>
<accession>A0ABQ1FRN9</accession>
<organism evidence="1 2">
    <name type="scientific">Paenibacillus physcomitrellae</name>
    <dbReference type="NCBI Taxonomy" id="1619311"/>
    <lineage>
        <taxon>Bacteria</taxon>
        <taxon>Bacillati</taxon>
        <taxon>Bacillota</taxon>
        <taxon>Bacilli</taxon>
        <taxon>Bacillales</taxon>
        <taxon>Paenibacillaceae</taxon>
        <taxon>Paenibacillus</taxon>
    </lineage>
</organism>
<gene>
    <name evidence="1" type="ORF">GCM10010917_08340</name>
</gene>
<evidence type="ECO:0000313" key="2">
    <source>
        <dbReference type="Proteomes" id="UP000609323"/>
    </source>
</evidence>
<dbReference type="EMBL" id="BMHF01000001">
    <property type="protein sequence ID" value="GGA25712.1"/>
    <property type="molecule type" value="Genomic_DNA"/>
</dbReference>
<sequence>MNAGPTPPIKYKIRPTIKIDFRLNFLLSEPDKSNVGKMNKEDIVTTHCINSASILGNATASGFKAGAAIIVPKVVVTTIDNNAILALAFNLTPTFLICTTVRRAAWIATSESRYNPSIFRRNSN</sequence>
<name>A0ABQ1FRN9_9BACL</name>
<dbReference type="Proteomes" id="UP000609323">
    <property type="component" value="Unassembled WGS sequence"/>
</dbReference>
<comment type="caution">
    <text evidence="1">The sequence shown here is derived from an EMBL/GenBank/DDBJ whole genome shotgun (WGS) entry which is preliminary data.</text>
</comment>
<reference evidence="2" key="1">
    <citation type="journal article" date="2019" name="Int. J. Syst. Evol. Microbiol.">
        <title>The Global Catalogue of Microorganisms (GCM) 10K type strain sequencing project: providing services to taxonomists for standard genome sequencing and annotation.</title>
        <authorList>
            <consortium name="The Broad Institute Genomics Platform"/>
            <consortium name="The Broad Institute Genome Sequencing Center for Infectious Disease"/>
            <person name="Wu L."/>
            <person name="Ma J."/>
        </authorList>
    </citation>
    <scope>NUCLEOTIDE SEQUENCE [LARGE SCALE GENOMIC DNA]</scope>
    <source>
        <strain evidence="2">CGMCC 1.15044</strain>
    </source>
</reference>
<proteinExistence type="predicted"/>
<protein>
    <submittedName>
        <fullName evidence="1">Uncharacterized protein</fullName>
    </submittedName>
</protein>